<accession>A0A136WB25</accession>
<dbReference type="RefSeq" id="WP_066090960.1">
    <property type="nucleotide sequence ID" value="NZ_LRVM01000017.1"/>
</dbReference>
<evidence type="ECO:0000259" key="6">
    <source>
        <dbReference type="Pfam" id="PF01212"/>
    </source>
</evidence>
<evidence type="ECO:0000256" key="4">
    <source>
        <dbReference type="ARBA" id="ARBA00023239"/>
    </source>
</evidence>
<dbReference type="AlphaFoldDB" id="A0A136WB25"/>
<dbReference type="PANTHER" id="PTHR48097">
    <property type="entry name" value="L-THREONINE ALDOLASE-RELATED"/>
    <property type="match status" value="1"/>
</dbReference>
<dbReference type="Proteomes" id="UP000070539">
    <property type="component" value="Unassembled WGS sequence"/>
</dbReference>
<dbReference type="Gene3D" id="3.90.1150.10">
    <property type="entry name" value="Aspartate Aminotransferase, domain 1"/>
    <property type="match status" value="1"/>
</dbReference>
<dbReference type="InterPro" id="IPR001597">
    <property type="entry name" value="ArAA_b-elim_lyase/Thr_aldolase"/>
</dbReference>
<evidence type="ECO:0000256" key="3">
    <source>
        <dbReference type="ARBA" id="ARBA00022898"/>
    </source>
</evidence>
<comment type="similarity">
    <text evidence="2">Belongs to the threonine aldolase family.</text>
</comment>
<dbReference type="GO" id="GO:0006545">
    <property type="term" value="P:glycine biosynthetic process"/>
    <property type="evidence" value="ECO:0007669"/>
    <property type="project" value="TreeGrafter"/>
</dbReference>
<name>A0A136WB25_9FIRM</name>
<dbReference type="GO" id="GO:0005829">
    <property type="term" value="C:cytosol"/>
    <property type="evidence" value="ECO:0007669"/>
    <property type="project" value="TreeGrafter"/>
</dbReference>
<dbReference type="Gene3D" id="3.40.640.10">
    <property type="entry name" value="Type I PLP-dependent aspartate aminotransferase-like (Major domain)"/>
    <property type="match status" value="1"/>
</dbReference>
<comment type="cofactor">
    <cofactor evidence="1">
        <name>pyridoxal 5'-phosphate</name>
        <dbReference type="ChEBI" id="CHEBI:597326"/>
    </cofactor>
</comment>
<dbReference type="EMBL" id="LRVM01000017">
    <property type="protein sequence ID" value="KXL51715.1"/>
    <property type="molecule type" value="Genomic_DNA"/>
</dbReference>
<dbReference type="CDD" id="cd06502">
    <property type="entry name" value="TA_like"/>
    <property type="match status" value="1"/>
</dbReference>
<dbReference type="GO" id="GO:0006567">
    <property type="term" value="P:L-threonine catabolic process"/>
    <property type="evidence" value="ECO:0007669"/>
    <property type="project" value="TreeGrafter"/>
</dbReference>
<evidence type="ECO:0000313" key="7">
    <source>
        <dbReference type="EMBL" id="KXL51715.1"/>
    </source>
</evidence>
<dbReference type="PANTHER" id="PTHR48097:SF9">
    <property type="entry name" value="L-THREONINE ALDOLASE"/>
    <property type="match status" value="1"/>
</dbReference>
<proteinExistence type="inferred from homology"/>
<dbReference type="PATRIC" id="fig|36847.3.peg.3414"/>
<evidence type="ECO:0000256" key="5">
    <source>
        <dbReference type="PIRSR" id="PIRSR017617-1"/>
    </source>
</evidence>
<comment type="caution">
    <text evidence="7">The sequence shown here is derived from an EMBL/GenBank/DDBJ whole genome shotgun (WGS) entry which is preliminary data.</text>
</comment>
<keyword evidence="3" id="KW-0663">Pyridoxal phosphate</keyword>
<protein>
    <submittedName>
        <fullName evidence="7">Low specificity L-threonine aldolase</fullName>
        <ecNumber evidence="7">4.1.2.48</ecNumber>
    </submittedName>
</protein>
<evidence type="ECO:0000313" key="8">
    <source>
        <dbReference type="Proteomes" id="UP000070539"/>
    </source>
</evidence>
<evidence type="ECO:0000256" key="2">
    <source>
        <dbReference type="ARBA" id="ARBA00006966"/>
    </source>
</evidence>
<feature type="domain" description="Aromatic amino acid beta-eliminating lyase/threonine aldolase" evidence="6">
    <location>
        <begin position="7"/>
        <end position="290"/>
    </location>
</feature>
<keyword evidence="4 7" id="KW-0456">Lyase</keyword>
<dbReference type="GO" id="GO:0008732">
    <property type="term" value="F:L-allo-threonine aldolase activity"/>
    <property type="evidence" value="ECO:0007669"/>
    <property type="project" value="TreeGrafter"/>
</dbReference>
<dbReference type="NCBIfam" id="NF041359">
    <property type="entry name" value="GntG_guanitoxin"/>
    <property type="match status" value="1"/>
</dbReference>
<dbReference type="InterPro" id="IPR015422">
    <property type="entry name" value="PyrdxlP-dep_Trfase_small"/>
</dbReference>
<sequence length="344" mass="38374">MINGKIDFRSDTVTVPTEEMRKAMYQAVVGDDVYGDDETVNELERLTAQRFGKEAGLFVPTGTMSNQLALFTHVQRGEEVILPDNCHIIVHEAGAAAIIAAAQLRSIPNIGGEMPLDLVKQYIRKDPNDIHQPRTALITYENADSDGQVRSVKYMKEIKEVAVRYNLPVHVDGARIFNAATYLNVDVKEMAQYADTISICLSKGLCAPVGSVLVGSKEFIALARRKRKILGGGMRQVGILAAAGILALQEMPQRLQADHDNAKYLATRLKEVKGLEVYEERQQINMVFFRLKNYPLDSAALVRYMAVNGVRINGEDNGMMRFVTHYYVSQKEIDQVVQLLKDAK</sequence>
<dbReference type="InterPro" id="IPR015424">
    <property type="entry name" value="PyrdxlP-dep_Trfase"/>
</dbReference>
<dbReference type="SUPFAM" id="SSF53383">
    <property type="entry name" value="PLP-dependent transferases"/>
    <property type="match status" value="1"/>
</dbReference>
<dbReference type="Pfam" id="PF01212">
    <property type="entry name" value="Beta_elim_lyase"/>
    <property type="match status" value="1"/>
</dbReference>
<dbReference type="InterPro" id="IPR023603">
    <property type="entry name" value="Low_specificity_L-TA-like"/>
</dbReference>
<dbReference type="PIRSF" id="PIRSF017617">
    <property type="entry name" value="Thr_aldolase"/>
    <property type="match status" value="1"/>
</dbReference>
<dbReference type="OrthoDB" id="9774495at2"/>
<evidence type="ECO:0000256" key="1">
    <source>
        <dbReference type="ARBA" id="ARBA00001933"/>
    </source>
</evidence>
<keyword evidence="8" id="KW-1185">Reference proteome</keyword>
<dbReference type="InterPro" id="IPR015421">
    <property type="entry name" value="PyrdxlP-dep_Trfase_major"/>
</dbReference>
<dbReference type="NCBIfam" id="NF007825">
    <property type="entry name" value="PRK10534.1"/>
    <property type="match status" value="1"/>
</dbReference>
<feature type="modified residue" description="N6-(pyridoxal phosphate)lysine" evidence="5">
    <location>
        <position position="203"/>
    </location>
</feature>
<dbReference type="FunFam" id="3.40.640.10:FF:000030">
    <property type="entry name" value="Low-specificity L-threonine aldolase"/>
    <property type="match status" value="1"/>
</dbReference>
<dbReference type="STRING" id="36847.CLNEO_29210"/>
<organism evidence="7 8">
    <name type="scientific">Anaerotignum neopropionicum</name>
    <dbReference type="NCBI Taxonomy" id="36847"/>
    <lineage>
        <taxon>Bacteria</taxon>
        <taxon>Bacillati</taxon>
        <taxon>Bacillota</taxon>
        <taxon>Clostridia</taxon>
        <taxon>Lachnospirales</taxon>
        <taxon>Anaerotignaceae</taxon>
        <taxon>Anaerotignum</taxon>
    </lineage>
</organism>
<gene>
    <name evidence="7" type="primary">ltaE</name>
    <name evidence="7" type="ORF">CLNEO_29210</name>
</gene>
<reference evidence="7 8" key="1">
    <citation type="submission" date="2016-01" db="EMBL/GenBank/DDBJ databases">
        <title>Genome sequence of Clostridium neopropionicum X4, DSM-3847.</title>
        <authorList>
            <person name="Poehlein A."/>
            <person name="Beck M.H."/>
            <person name="Bengelsdorf F.R."/>
            <person name="Daniel R."/>
            <person name="Duerre P."/>
        </authorList>
    </citation>
    <scope>NUCLEOTIDE SEQUENCE [LARGE SCALE GENOMIC DNA]</scope>
    <source>
        <strain evidence="7 8">DSM-3847</strain>
    </source>
</reference>
<dbReference type="EC" id="4.1.2.48" evidence="7"/>